<dbReference type="EMBL" id="PQXF01000006">
    <property type="protein sequence ID" value="PXF61274.1"/>
    <property type="molecule type" value="Genomic_DNA"/>
</dbReference>
<dbReference type="Proteomes" id="UP000248329">
    <property type="component" value="Unassembled WGS sequence"/>
</dbReference>
<comment type="caution">
    <text evidence="1">The sequence shown here is derived from an EMBL/GenBank/DDBJ whole genome shotgun (WGS) entry which is preliminary data.</text>
</comment>
<reference evidence="1" key="1">
    <citation type="submission" date="2018-01" db="EMBL/GenBank/DDBJ databases">
        <authorList>
            <person name="Krukenberg V."/>
        </authorList>
    </citation>
    <scope>NUCLEOTIDE SEQUENCE</scope>
    <source>
        <strain evidence="1">E20ANME2</strain>
    </source>
</reference>
<gene>
    <name evidence="1" type="ORF">C4B59_04800</name>
</gene>
<name>A0AC61L4D5_9EURY</name>
<organism evidence="1 2">
    <name type="scientific">Candidatus Methanogaster sp</name>
    <dbReference type="NCBI Taxonomy" id="3386292"/>
    <lineage>
        <taxon>Archaea</taxon>
        <taxon>Methanobacteriati</taxon>
        <taxon>Methanobacteriota</taxon>
        <taxon>Stenosarchaea group</taxon>
        <taxon>Methanomicrobia</taxon>
        <taxon>Methanosarcinales</taxon>
        <taxon>ANME-2 cluster</taxon>
        <taxon>Candidatus Methanogasteraceae</taxon>
        <taxon>Candidatus Methanogaster</taxon>
    </lineage>
</organism>
<accession>A0AC61L4D5</accession>
<proteinExistence type="predicted"/>
<evidence type="ECO:0000313" key="1">
    <source>
        <dbReference type="EMBL" id="PXF61274.1"/>
    </source>
</evidence>
<protein>
    <submittedName>
        <fullName evidence="1">Uncharacterized protein</fullName>
    </submittedName>
</protein>
<evidence type="ECO:0000313" key="2">
    <source>
        <dbReference type="Proteomes" id="UP000248329"/>
    </source>
</evidence>
<sequence>MMDTHTDRLSVIVAADADLSIFNGYTCRIMAFASELKKNGIDVTLVVPKPSKNRSMIDPYGVNLVYIPIKQKGGSITNTLQRRRLLIKKVKELQKNSSITLIESSTVGGYFAMTGFSGYVLDIHGVAFDEINYAILPWYVPKSLYQRYTYFLERIAVKRAIKVVTVSDTMAKFIINEWNAPKHKISIVSNGYFASQVANITEKRVEERKGLVTFVGALAKWASVDKIIRVANIFKNEGATFYIIGGGTSEYRQELEELARSYGLTNVVFTGSVPLNGAYELIARSEVLLLPFPKTLCTDVACPIKVLEYMAFGKAMVIDEVSDLSRFLKENDAAFVCDPDDEEAFAEGIRILLKDAGMRKRIGMNAKRLVEEFSWEKQGQNLAKVVDEVGNLEEMKKVEV</sequence>